<evidence type="ECO:0000259" key="7">
    <source>
        <dbReference type="SMART" id="SM00082"/>
    </source>
</evidence>
<feature type="compositionally biased region" description="Basic and acidic residues" evidence="4">
    <location>
        <begin position="717"/>
        <end position="729"/>
    </location>
</feature>
<dbReference type="Proteomes" id="UP001046870">
    <property type="component" value="Chromosome 14"/>
</dbReference>
<keyword evidence="5" id="KW-1133">Transmembrane helix</keyword>
<feature type="region of interest" description="Disordered" evidence="4">
    <location>
        <begin position="557"/>
        <end position="580"/>
    </location>
</feature>
<proteinExistence type="predicted"/>
<dbReference type="EMBL" id="JAFDVH010000014">
    <property type="protein sequence ID" value="KAG7464561.1"/>
    <property type="molecule type" value="Genomic_DNA"/>
</dbReference>
<dbReference type="InterPro" id="IPR001611">
    <property type="entry name" value="Leu-rich_rpt"/>
</dbReference>
<feature type="compositionally biased region" description="Basic and acidic residues" evidence="4">
    <location>
        <begin position="646"/>
        <end position="660"/>
    </location>
</feature>
<dbReference type="InterPro" id="IPR003591">
    <property type="entry name" value="Leu-rich_rpt_typical-subtyp"/>
</dbReference>
<dbReference type="Pfam" id="PF13855">
    <property type="entry name" value="LRR_8"/>
    <property type="match status" value="1"/>
</dbReference>
<dbReference type="SMART" id="SM00369">
    <property type="entry name" value="LRR_TYP"/>
    <property type="match status" value="5"/>
</dbReference>
<evidence type="ECO:0000256" key="2">
    <source>
        <dbReference type="ARBA" id="ARBA00022729"/>
    </source>
</evidence>
<evidence type="ECO:0000256" key="3">
    <source>
        <dbReference type="ARBA" id="ARBA00022737"/>
    </source>
</evidence>
<feature type="compositionally biased region" description="Polar residues" evidence="4">
    <location>
        <begin position="736"/>
        <end position="745"/>
    </location>
</feature>
<evidence type="ECO:0000256" key="4">
    <source>
        <dbReference type="SAM" id="MobiDB-lite"/>
    </source>
</evidence>
<dbReference type="AlphaFoldDB" id="A0A9D3PSB8"/>
<evidence type="ECO:0000256" key="6">
    <source>
        <dbReference type="SAM" id="SignalP"/>
    </source>
</evidence>
<organism evidence="8 9">
    <name type="scientific">Megalops atlanticus</name>
    <name type="common">Tarpon</name>
    <name type="synonym">Clupea gigantea</name>
    <dbReference type="NCBI Taxonomy" id="7932"/>
    <lineage>
        <taxon>Eukaryota</taxon>
        <taxon>Metazoa</taxon>
        <taxon>Chordata</taxon>
        <taxon>Craniata</taxon>
        <taxon>Vertebrata</taxon>
        <taxon>Euteleostomi</taxon>
        <taxon>Actinopterygii</taxon>
        <taxon>Neopterygii</taxon>
        <taxon>Teleostei</taxon>
        <taxon>Elopiformes</taxon>
        <taxon>Megalopidae</taxon>
        <taxon>Megalops</taxon>
    </lineage>
</organism>
<keyword evidence="1" id="KW-0433">Leucine-rich repeat</keyword>
<keyword evidence="9" id="KW-1185">Reference proteome</keyword>
<gene>
    <name evidence="8" type="ORF">MATL_G00166950</name>
</gene>
<comment type="caution">
    <text evidence="8">The sequence shown here is derived from an EMBL/GenBank/DDBJ whole genome shotgun (WGS) entry which is preliminary data.</text>
</comment>
<dbReference type="SMART" id="SM00082">
    <property type="entry name" value="LRRCT"/>
    <property type="match status" value="1"/>
</dbReference>
<feature type="domain" description="LRRCT" evidence="7">
    <location>
        <begin position="225"/>
        <end position="286"/>
    </location>
</feature>
<dbReference type="SUPFAM" id="SSF52058">
    <property type="entry name" value="L domain-like"/>
    <property type="match status" value="1"/>
</dbReference>
<feature type="region of interest" description="Disordered" evidence="4">
    <location>
        <begin position="682"/>
        <end position="745"/>
    </location>
</feature>
<feature type="region of interest" description="Disordered" evidence="4">
    <location>
        <begin position="362"/>
        <end position="403"/>
    </location>
</feature>
<feature type="compositionally biased region" description="Basic and acidic residues" evidence="4">
    <location>
        <begin position="682"/>
        <end position="703"/>
    </location>
</feature>
<keyword evidence="3" id="KW-0677">Repeat</keyword>
<keyword evidence="2 6" id="KW-0732">Signal</keyword>
<evidence type="ECO:0000313" key="8">
    <source>
        <dbReference type="EMBL" id="KAG7464561.1"/>
    </source>
</evidence>
<feature type="compositionally biased region" description="Low complexity" evidence="4">
    <location>
        <begin position="365"/>
        <end position="401"/>
    </location>
</feature>
<dbReference type="InterPro" id="IPR032675">
    <property type="entry name" value="LRR_dom_sf"/>
</dbReference>
<dbReference type="OrthoDB" id="8400687at2759"/>
<evidence type="ECO:0000256" key="5">
    <source>
        <dbReference type="SAM" id="Phobius"/>
    </source>
</evidence>
<feature type="region of interest" description="Disordered" evidence="4">
    <location>
        <begin position="637"/>
        <end position="660"/>
    </location>
</feature>
<keyword evidence="5" id="KW-0812">Transmembrane</keyword>
<dbReference type="PROSITE" id="PS51450">
    <property type="entry name" value="LRR"/>
    <property type="match status" value="2"/>
</dbReference>
<feature type="chain" id="PRO_5039042444" description="LRRCT domain-containing protein" evidence="6">
    <location>
        <begin position="41"/>
        <end position="745"/>
    </location>
</feature>
<dbReference type="PANTHER" id="PTHR24369:SF157">
    <property type="entry name" value="LRRCT DOMAIN-CONTAINING PROTEIN"/>
    <property type="match status" value="1"/>
</dbReference>
<dbReference type="InterPro" id="IPR050541">
    <property type="entry name" value="LRR_TM_domain-containing"/>
</dbReference>
<feature type="signal peptide" evidence="6">
    <location>
        <begin position="1"/>
        <end position="40"/>
    </location>
</feature>
<keyword evidence="5" id="KW-0472">Membrane</keyword>
<accession>A0A9D3PSB8</accession>
<dbReference type="GO" id="GO:0005886">
    <property type="term" value="C:plasma membrane"/>
    <property type="evidence" value="ECO:0007669"/>
    <property type="project" value="TreeGrafter"/>
</dbReference>
<dbReference type="Gene3D" id="3.80.10.10">
    <property type="entry name" value="Ribonuclease Inhibitor"/>
    <property type="match status" value="2"/>
</dbReference>
<evidence type="ECO:0000256" key="1">
    <source>
        <dbReference type="ARBA" id="ARBA00022614"/>
    </source>
</evidence>
<feature type="transmembrane region" description="Helical" evidence="5">
    <location>
        <begin position="504"/>
        <end position="529"/>
    </location>
</feature>
<protein>
    <recommendedName>
        <fullName evidence="7">LRRCT domain-containing protein</fullName>
    </recommendedName>
</protein>
<evidence type="ECO:0000313" key="9">
    <source>
        <dbReference type="Proteomes" id="UP001046870"/>
    </source>
</evidence>
<dbReference type="InterPro" id="IPR000483">
    <property type="entry name" value="Cys-rich_flank_reg_C"/>
</dbReference>
<reference evidence="8" key="1">
    <citation type="submission" date="2021-01" db="EMBL/GenBank/DDBJ databases">
        <authorList>
            <person name="Zahm M."/>
            <person name="Roques C."/>
            <person name="Cabau C."/>
            <person name="Klopp C."/>
            <person name="Donnadieu C."/>
            <person name="Jouanno E."/>
            <person name="Lampietro C."/>
            <person name="Louis A."/>
            <person name="Herpin A."/>
            <person name="Echchiki A."/>
            <person name="Berthelot C."/>
            <person name="Parey E."/>
            <person name="Roest-Crollius H."/>
            <person name="Braasch I."/>
            <person name="Postlethwait J."/>
            <person name="Bobe J."/>
            <person name="Montfort J."/>
            <person name="Bouchez O."/>
            <person name="Begum T."/>
            <person name="Mejri S."/>
            <person name="Adams A."/>
            <person name="Chen W.-J."/>
            <person name="Guiguen Y."/>
        </authorList>
    </citation>
    <scope>NUCLEOTIDE SEQUENCE</scope>
    <source>
        <strain evidence="8">YG-15Mar2019-1</strain>
        <tissue evidence="8">Brain</tissue>
    </source>
</reference>
<name>A0A9D3PSB8_MEGAT</name>
<dbReference type="PANTHER" id="PTHR24369">
    <property type="entry name" value="ANTIGEN BSP, PUTATIVE-RELATED"/>
    <property type="match status" value="1"/>
</dbReference>
<feature type="compositionally biased region" description="Gly residues" evidence="4">
    <location>
        <begin position="557"/>
        <end position="575"/>
    </location>
</feature>
<sequence>MLWHSALTTEEKEGVIMSIRMRFVLSLLLLSDFCLLMTHTCPSDKDKDHRPRVSCTNMGLNNVPPEIDTSTEVLVLTDNQFVALSWRSYLNFTKLYELDLSRNQVSSLERLPDQVLPSLKVLRLSDNRIQEVPESAFTAASNLMEIHLSRNQLHTVHEGSFGGLGGLELVDLSQNHIRVLPRSISSLMTTTILKKFDLEDNRLRIMPDQFFSNFPEIPYVFLSKNPWICSCEAGYLPSWLDDQLSNVYLHTGPTTIMNDPESVVCDSPSRLKGQAIIDLESDDYCSPGVIGDMLSTDTVPAELSTSPKPHFLSLTKPSALFTSSSALDSIPTSTHVPITHQTSELTQTETGAPYPNPRAIAMPDQTTTSTPSTMSVTTTPTTPVQPQTTAPTQAQTVTPAPSNTKSQLMTTARYFYFWTFWVKYHEFHATEFATSRTVFEKEVVEGEVKHTAVTTNSNTFLITATTEAYPLTTTDPLITVHSPTKVPVHRGDRKGERSVVLYCWWLFVGYLCLCVLLGLWLCATAIWILRFYLHTYLPLAQKACKRRKDQVRLLGYRSGGGSGENGGGGEKGAGGPEAISLPMEGTGGVQAMFRSVLFVYKGGEAEEAGKGTGEGAERGEEQGERLGEALKSEQVGIADGAGAQEPEMRGGTERAEMGGKEKKEVFRKTLYRVISQEEEITGWRELEEGREPKKGDAMKRVETVKQGLPEKKRRGSERKTRGTDFKPSDVDDPVATNPSISETIL</sequence>